<gene>
    <name evidence="2" type="ORF">FHS83_002156</name>
</gene>
<dbReference type="InterPro" id="IPR052523">
    <property type="entry name" value="Trichothecene_AcTrans"/>
</dbReference>
<reference evidence="2 3" key="1">
    <citation type="submission" date="2020-03" db="EMBL/GenBank/DDBJ databases">
        <title>Genomic Encyclopedia of Type Strains, Phase IV (KMG-IV): sequencing the most valuable type-strain genomes for metagenomic binning, comparative biology and taxonomic classification.</title>
        <authorList>
            <person name="Goeker M."/>
        </authorList>
    </citation>
    <scope>NUCLEOTIDE SEQUENCE [LARGE SCALE GENOMIC DNA]</scope>
    <source>
        <strain evidence="2 3">DSM 19867</strain>
    </source>
</reference>
<dbReference type="AlphaFoldDB" id="A0A846MYX7"/>
<evidence type="ECO:0000313" key="3">
    <source>
        <dbReference type="Proteomes" id="UP000570514"/>
    </source>
</evidence>
<feature type="domain" description="N-acetyltransferase" evidence="1">
    <location>
        <begin position="45"/>
        <end position="192"/>
    </location>
</feature>
<sequence length="194" mass="21471">MTDVRLGQREDGDKIAAMLGRAFINDPAMSFIFPDQEQRKTRMPLLFRQLFASDRKAGGVMMTPGGEAATLWRAPGRIAIPFLEELLNAKSYLKALGPHVFRAMGLSHAIEAQMPKGEFWYLHIAGCDPAAQGKGYGRAVIQAGLDQLVKTDACYLETGTERNLGFYRALGFELIGDWQVPGGPRLWSMLRPKA</sequence>
<keyword evidence="2" id="KW-0808">Transferase</keyword>
<dbReference type="InterPro" id="IPR000182">
    <property type="entry name" value="GNAT_dom"/>
</dbReference>
<dbReference type="GO" id="GO:0016747">
    <property type="term" value="F:acyltransferase activity, transferring groups other than amino-acyl groups"/>
    <property type="evidence" value="ECO:0007669"/>
    <property type="project" value="InterPro"/>
</dbReference>
<organism evidence="2 3">
    <name type="scientific">Rhizomicrobium palustre</name>
    <dbReference type="NCBI Taxonomy" id="189966"/>
    <lineage>
        <taxon>Bacteria</taxon>
        <taxon>Pseudomonadati</taxon>
        <taxon>Pseudomonadota</taxon>
        <taxon>Alphaproteobacteria</taxon>
        <taxon>Micropepsales</taxon>
        <taxon>Micropepsaceae</taxon>
        <taxon>Rhizomicrobium</taxon>
    </lineage>
</organism>
<dbReference type="InterPro" id="IPR016181">
    <property type="entry name" value="Acyl_CoA_acyltransferase"/>
</dbReference>
<dbReference type="SUPFAM" id="SSF55729">
    <property type="entry name" value="Acyl-CoA N-acyltransferases (Nat)"/>
    <property type="match status" value="1"/>
</dbReference>
<dbReference type="EMBL" id="JAASRM010000001">
    <property type="protein sequence ID" value="NIK88838.1"/>
    <property type="molecule type" value="Genomic_DNA"/>
</dbReference>
<evidence type="ECO:0000313" key="2">
    <source>
        <dbReference type="EMBL" id="NIK88838.1"/>
    </source>
</evidence>
<dbReference type="PROSITE" id="PS51186">
    <property type="entry name" value="GNAT"/>
    <property type="match status" value="1"/>
</dbReference>
<dbReference type="PANTHER" id="PTHR42791:SF1">
    <property type="entry name" value="N-ACETYLTRANSFERASE DOMAIN-CONTAINING PROTEIN"/>
    <property type="match status" value="1"/>
</dbReference>
<dbReference type="Proteomes" id="UP000570514">
    <property type="component" value="Unassembled WGS sequence"/>
</dbReference>
<accession>A0A846MYX7</accession>
<keyword evidence="3" id="KW-1185">Reference proteome</keyword>
<comment type="caution">
    <text evidence="2">The sequence shown here is derived from an EMBL/GenBank/DDBJ whole genome shotgun (WGS) entry which is preliminary data.</text>
</comment>
<proteinExistence type="predicted"/>
<dbReference type="Pfam" id="PF00583">
    <property type="entry name" value="Acetyltransf_1"/>
    <property type="match status" value="1"/>
</dbReference>
<name>A0A846MYX7_9PROT</name>
<protein>
    <submittedName>
        <fullName evidence="2">GNAT superfamily N-acetyltransferase</fullName>
    </submittedName>
</protein>
<dbReference type="PANTHER" id="PTHR42791">
    <property type="entry name" value="GNAT FAMILY ACETYLTRANSFERASE"/>
    <property type="match status" value="1"/>
</dbReference>
<evidence type="ECO:0000259" key="1">
    <source>
        <dbReference type="PROSITE" id="PS51186"/>
    </source>
</evidence>
<dbReference type="RefSeq" id="WP_208414490.1">
    <property type="nucleotide sequence ID" value="NZ_BAAADC010000001.1"/>
</dbReference>
<dbReference type="Gene3D" id="3.40.630.30">
    <property type="match status" value="1"/>
</dbReference>